<dbReference type="SUPFAM" id="SSF82171">
    <property type="entry name" value="DPP6 N-terminal domain-like"/>
    <property type="match status" value="1"/>
</dbReference>
<dbReference type="Gene3D" id="3.40.710.10">
    <property type="entry name" value="DD-peptidase/beta-lactamase superfamily"/>
    <property type="match status" value="1"/>
</dbReference>
<dbReference type="Gene3D" id="1.25.40.10">
    <property type="entry name" value="Tetratricopeptide repeat domain"/>
    <property type="match status" value="1"/>
</dbReference>
<reference evidence="4" key="1">
    <citation type="journal article" date="2019" name="Int. J. Syst. Evol. Microbiol.">
        <title>The Global Catalogue of Microorganisms (GCM) 10K type strain sequencing project: providing services to taxonomists for standard genome sequencing and annotation.</title>
        <authorList>
            <consortium name="The Broad Institute Genomics Platform"/>
            <consortium name="The Broad Institute Genome Sequencing Center for Infectious Disease"/>
            <person name="Wu L."/>
            <person name="Ma J."/>
        </authorList>
    </citation>
    <scope>NUCLEOTIDE SEQUENCE [LARGE SCALE GENOMIC DNA]</scope>
    <source>
        <strain evidence="4">KCTC 42953</strain>
    </source>
</reference>
<dbReference type="Pfam" id="PF00144">
    <property type="entry name" value="Beta-lactamase"/>
    <property type="match status" value="1"/>
</dbReference>
<keyword evidence="4" id="KW-1185">Reference proteome</keyword>
<keyword evidence="3" id="KW-0378">Hydrolase</keyword>
<organism evidence="3 4">
    <name type="scientific">Marinicella sediminis</name>
    <dbReference type="NCBI Taxonomy" id="1792834"/>
    <lineage>
        <taxon>Bacteria</taxon>
        <taxon>Pseudomonadati</taxon>
        <taxon>Pseudomonadota</taxon>
        <taxon>Gammaproteobacteria</taxon>
        <taxon>Lysobacterales</taxon>
        <taxon>Marinicellaceae</taxon>
        <taxon>Marinicella</taxon>
    </lineage>
</organism>
<dbReference type="InterPro" id="IPR011659">
    <property type="entry name" value="WD40"/>
</dbReference>
<dbReference type="PROSITE" id="PS50005">
    <property type="entry name" value="TPR"/>
    <property type="match status" value="1"/>
</dbReference>
<feature type="repeat" description="TPR" evidence="1">
    <location>
        <begin position="421"/>
        <end position="454"/>
    </location>
</feature>
<dbReference type="InterPro" id="IPR050491">
    <property type="entry name" value="AmpC-like"/>
</dbReference>
<dbReference type="InterPro" id="IPR011990">
    <property type="entry name" value="TPR-like_helical_dom_sf"/>
</dbReference>
<evidence type="ECO:0000259" key="2">
    <source>
        <dbReference type="Pfam" id="PF00144"/>
    </source>
</evidence>
<protein>
    <submittedName>
        <fullName evidence="3">Serine hydrolase</fullName>
    </submittedName>
</protein>
<dbReference type="Proteomes" id="UP001595533">
    <property type="component" value="Unassembled WGS sequence"/>
</dbReference>
<sequence length="722" mass="80804">MHNLKNSILMFILLIITQAFVTPSLASKIDTAQLQQTAAAIAAEYHQLGWFSGSLLITHNNLPVVSLSHGKQDLISQTANGPDTRYNLGSIIKDLTRILVLQQIESGQLKLTDTLDRFALGFAAEEAGQITIQQLLTHRAGFKDIFVAAYREDPLVYDTLQKKFNLLKDEPLLFIPGSDQRYSNYGYIVLGIILEQLSGQRFDELLNQQILQPLKLTNTTFQADPKANNQSTRHTYLYDNSLKSTGITEHPGPDGGIESTVADVQRLYRALFYEGSLLNNKSQLFQNTFKTPNQHWGSYGGGTGISAAVEVDLENNIEIIVLANSDQLVAERISGRIFAWLRNGSYPPIRALAKNLTYDHYITQGKQAFYQNFKDHYTRQGYQQFIGRPVNELGMQLLNNKVFDEALDIMNYLTHLFPEAPQAYDSLAFAHHSMGESDKAKMAFAKALTLKPGFQSDYHSDNYGVEGPYLNQRPPGSSPEVFAPGLVSTEHYSYGAAFTPDMQTFYFRRIPGAGSDMEYVAYHYRNHQWQMTLLDDIAGQPFFSPDGHRLHLGKRFKEHTAGGWSETQMLGQPYEDLLIMRMTSSAMGTWVFDEVGSEDGDGVLRYAKQVDGQRLPPAAFGSAINAGTFNAHPFIAPDESYLIWDCRREGGFGGADIYISFRQADNSWGPAINLGPEINSAGWDAAASVTPDGKYLFFHRLNEHGNANIYWVDASFIDQLRP</sequence>
<dbReference type="RefSeq" id="WP_077410885.1">
    <property type="nucleotide sequence ID" value="NZ_JBHRTS010000005.1"/>
</dbReference>
<name>A0ABV7JCJ1_9GAMM</name>
<dbReference type="EMBL" id="JBHRTS010000005">
    <property type="protein sequence ID" value="MFC3194842.1"/>
    <property type="molecule type" value="Genomic_DNA"/>
</dbReference>
<gene>
    <name evidence="3" type="ORF">ACFODZ_11385</name>
</gene>
<feature type="domain" description="Beta-lactamase-related" evidence="2">
    <location>
        <begin position="51"/>
        <end position="334"/>
    </location>
</feature>
<dbReference type="PANTHER" id="PTHR46825">
    <property type="entry name" value="D-ALANYL-D-ALANINE-CARBOXYPEPTIDASE/ENDOPEPTIDASE AMPH"/>
    <property type="match status" value="1"/>
</dbReference>
<evidence type="ECO:0000256" key="1">
    <source>
        <dbReference type="PROSITE-ProRule" id="PRU00339"/>
    </source>
</evidence>
<evidence type="ECO:0000313" key="3">
    <source>
        <dbReference type="EMBL" id="MFC3194842.1"/>
    </source>
</evidence>
<evidence type="ECO:0000313" key="4">
    <source>
        <dbReference type="Proteomes" id="UP001595533"/>
    </source>
</evidence>
<keyword evidence="1" id="KW-0802">TPR repeat</keyword>
<comment type="caution">
    <text evidence="3">The sequence shown here is derived from an EMBL/GenBank/DDBJ whole genome shotgun (WGS) entry which is preliminary data.</text>
</comment>
<dbReference type="Pfam" id="PF07676">
    <property type="entry name" value="PD40"/>
    <property type="match status" value="1"/>
</dbReference>
<dbReference type="InterPro" id="IPR012338">
    <property type="entry name" value="Beta-lactam/transpept-like"/>
</dbReference>
<dbReference type="InterPro" id="IPR001466">
    <property type="entry name" value="Beta-lactam-related"/>
</dbReference>
<dbReference type="GO" id="GO:0016787">
    <property type="term" value="F:hydrolase activity"/>
    <property type="evidence" value="ECO:0007669"/>
    <property type="project" value="UniProtKB-KW"/>
</dbReference>
<dbReference type="InterPro" id="IPR019734">
    <property type="entry name" value="TPR_rpt"/>
</dbReference>
<accession>A0ABV7JCJ1</accession>
<dbReference type="SUPFAM" id="SSF56601">
    <property type="entry name" value="beta-lactamase/transpeptidase-like"/>
    <property type="match status" value="1"/>
</dbReference>
<dbReference type="SUPFAM" id="SSF48452">
    <property type="entry name" value="TPR-like"/>
    <property type="match status" value="1"/>
</dbReference>
<dbReference type="SMART" id="SM00028">
    <property type="entry name" value="TPR"/>
    <property type="match status" value="1"/>
</dbReference>
<dbReference type="PANTHER" id="PTHR46825:SF9">
    <property type="entry name" value="BETA-LACTAMASE-RELATED DOMAIN-CONTAINING PROTEIN"/>
    <property type="match status" value="1"/>
</dbReference>
<proteinExistence type="predicted"/>